<dbReference type="PROSITE" id="PS50292">
    <property type="entry name" value="PEROXIDASE_3"/>
    <property type="match status" value="1"/>
</dbReference>
<protein>
    <submittedName>
        <fullName evidence="1">Uncharacterized protein</fullName>
    </submittedName>
</protein>
<keyword evidence="2" id="KW-1185">Reference proteome</keyword>
<sequence length="110" mass="12747">MAVNFLLMECVMYHRFFGEKLSEVEIKELSSKNLLRSCAVDVKPCTPHEGSRVDGTCNNFRHPARGSAQGPYLRMLKPDYARSESVYLRNLTEKTEMFQTSGAKRRWLRE</sequence>
<organism evidence="1 2">
    <name type="scientific">Eumeta variegata</name>
    <name type="common">Bagworm moth</name>
    <name type="synonym">Eumeta japonica</name>
    <dbReference type="NCBI Taxonomy" id="151549"/>
    <lineage>
        <taxon>Eukaryota</taxon>
        <taxon>Metazoa</taxon>
        <taxon>Ecdysozoa</taxon>
        <taxon>Arthropoda</taxon>
        <taxon>Hexapoda</taxon>
        <taxon>Insecta</taxon>
        <taxon>Pterygota</taxon>
        <taxon>Neoptera</taxon>
        <taxon>Endopterygota</taxon>
        <taxon>Lepidoptera</taxon>
        <taxon>Glossata</taxon>
        <taxon>Ditrysia</taxon>
        <taxon>Tineoidea</taxon>
        <taxon>Psychidae</taxon>
        <taxon>Oiketicinae</taxon>
        <taxon>Eumeta</taxon>
    </lineage>
</organism>
<comment type="caution">
    <text evidence="1">The sequence shown here is derived from an EMBL/GenBank/DDBJ whole genome shotgun (WGS) entry which is preliminary data.</text>
</comment>
<dbReference type="InterPro" id="IPR037120">
    <property type="entry name" value="Haem_peroxidase_sf_animal"/>
</dbReference>
<dbReference type="SUPFAM" id="SSF48113">
    <property type="entry name" value="Heme-dependent peroxidases"/>
    <property type="match status" value="1"/>
</dbReference>
<dbReference type="InterPro" id="IPR019791">
    <property type="entry name" value="Haem_peroxidase_animal"/>
</dbReference>
<gene>
    <name evidence="1" type="ORF">EVAR_50408_1</name>
</gene>
<name>A0A4C1WY19_EUMVA</name>
<evidence type="ECO:0000313" key="2">
    <source>
        <dbReference type="Proteomes" id="UP000299102"/>
    </source>
</evidence>
<dbReference type="EMBL" id="BGZK01000658">
    <property type="protein sequence ID" value="GBP54964.1"/>
    <property type="molecule type" value="Genomic_DNA"/>
</dbReference>
<evidence type="ECO:0000313" key="1">
    <source>
        <dbReference type="EMBL" id="GBP54964.1"/>
    </source>
</evidence>
<proteinExistence type="predicted"/>
<dbReference type="GO" id="GO:0020037">
    <property type="term" value="F:heme binding"/>
    <property type="evidence" value="ECO:0007669"/>
    <property type="project" value="InterPro"/>
</dbReference>
<dbReference type="InterPro" id="IPR010255">
    <property type="entry name" value="Haem_peroxidase_sf"/>
</dbReference>
<dbReference type="GO" id="GO:0006979">
    <property type="term" value="P:response to oxidative stress"/>
    <property type="evidence" value="ECO:0007669"/>
    <property type="project" value="InterPro"/>
</dbReference>
<dbReference type="OrthoDB" id="823504at2759"/>
<dbReference type="GO" id="GO:0004601">
    <property type="term" value="F:peroxidase activity"/>
    <property type="evidence" value="ECO:0007669"/>
    <property type="project" value="InterPro"/>
</dbReference>
<dbReference type="AlphaFoldDB" id="A0A4C1WY19"/>
<dbReference type="Proteomes" id="UP000299102">
    <property type="component" value="Unassembled WGS sequence"/>
</dbReference>
<accession>A0A4C1WY19</accession>
<dbReference type="Pfam" id="PF03098">
    <property type="entry name" value="An_peroxidase"/>
    <property type="match status" value="1"/>
</dbReference>
<reference evidence="1 2" key="1">
    <citation type="journal article" date="2019" name="Commun. Biol.">
        <title>The bagworm genome reveals a unique fibroin gene that provides high tensile strength.</title>
        <authorList>
            <person name="Kono N."/>
            <person name="Nakamura H."/>
            <person name="Ohtoshi R."/>
            <person name="Tomita M."/>
            <person name="Numata K."/>
            <person name="Arakawa K."/>
        </authorList>
    </citation>
    <scope>NUCLEOTIDE SEQUENCE [LARGE SCALE GENOMIC DNA]</scope>
</reference>
<dbReference type="Gene3D" id="1.10.640.10">
    <property type="entry name" value="Haem peroxidase domain superfamily, animal type"/>
    <property type="match status" value="1"/>
</dbReference>